<evidence type="ECO:0000313" key="14">
    <source>
        <dbReference type="EMBL" id="TCV01363.1"/>
    </source>
</evidence>
<comment type="cofactor">
    <cofactor evidence="1 11">
        <name>Mg(2+)</name>
        <dbReference type="ChEBI" id="CHEBI:18420"/>
    </cofactor>
</comment>
<comment type="function">
    <text evidence="2 11">Catalyzes the insertion of molybdate into adenylated molybdopterin with the concomitant release of AMP.</text>
</comment>
<dbReference type="InterPro" id="IPR001453">
    <property type="entry name" value="MoaB/Mog_dom"/>
</dbReference>
<evidence type="ECO:0000256" key="10">
    <source>
        <dbReference type="ARBA" id="ARBA00047317"/>
    </source>
</evidence>
<dbReference type="Gene3D" id="3.90.105.10">
    <property type="entry name" value="Molybdopterin biosynthesis moea protein, domain 2"/>
    <property type="match status" value="1"/>
</dbReference>
<dbReference type="SUPFAM" id="SSF63867">
    <property type="entry name" value="MoeA C-terminal domain-like"/>
    <property type="match status" value="1"/>
</dbReference>
<dbReference type="UniPathway" id="UPA00344"/>
<dbReference type="PANTHER" id="PTHR10192">
    <property type="entry name" value="MOLYBDOPTERIN BIOSYNTHESIS PROTEIN"/>
    <property type="match status" value="1"/>
</dbReference>
<dbReference type="SMART" id="SM00852">
    <property type="entry name" value="MoCF_biosynth"/>
    <property type="match status" value="1"/>
</dbReference>
<dbReference type="Pfam" id="PF03454">
    <property type="entry name" value="MoeA_C"/>
    <property type="match status" value="1"/>
</dbReference>
<dbReference type="InterPro" id="IPR038987">
    <property type="entry name" value="MoeA-like"/>
</dbReference>
<dbReference type="Gene3D" id="3.40.980.10">
    <property type="entry name" value="MoaB/Mog-like domain"/>
    <property type="match status" value="1"/>
</dbReference>
<dbReference type="GO" id="GO:0046872">
    <property type="term" value="F:metal ion binding"/>
    <property type="evidence" value="ECO:0007669"/>
    <property type="project" value="UniProtKB-UniRule"/>
</dbReference>
<evidence type="ECO:0000259" key="13">
    <source>
        <dbReference type="SMART" id="SM00852"/>
    </source>
</evidence>
<keyword evidence="15" id="KW-1185">Reference proteome</keyword>
<dbReference type="GO" id="GO:0061599">
    <property type="term" value="F:molybdopterin molybdotransferase activity"/>
    <property type="evidence" value="ECO:0007669"/>
    <property type="project" value="UniProtKB-UniRule"/>
</dbReference>
<dbReference type="NCBIfam" id="NF045515">
    <property type="entry name" value="Glp_gephyrin"/>
    <property type="match status" value="1"/>
</dbReference>
<dbReference type="SUPFAM" id="SSF63882">
    <property type="entry name" value="MoeA N-terminal region -like"/>
    <property type="match status" value="1"/>
</dbReference>
<dbReference type="FunFam" id="3.40.980.10:FF:000004">
    <property type="entry name" value="Molybdopterin molybdenumtransferase"/>
    <property type="match status" value="1"/>
</dbReference>
<evidence type="ECO:0000256" key="1">
    <source>
        <dbReference type="ARBA" id="ARBA00001946"/>
    </source>
</evidence>
<keyword evidence="6 11" id="KW-0808">Transferase</keyword>
<dbReference type="InterPro" id="IPR036135">
    <property type="entry name" value="MoeA_linker/N_sf"/>
</dbReference>
<gene>
    <name evidence="14" type="ORF">EV686_10272</name>
</gene>
<dbReference type="OrthoDB" id="9804758at2"/>
<feature type="region of interest" description="Disordered" evidence="12">
    <location>
        <begin position="1"/>
        <end position="23"/>
    </location>
</feature>
<keyword evidence="8 11" id="KW-0460">Magnesium</keyword>
<dbReference type="GO" id="GO:0006777">
    <property type="term" value="P:Mo-molybdopterin cofactor biosynthetic process"/>
    <property type="evidence" value="ECO:0007669"/>
    <property type="project" value="UniProtKB-UniRule"/>
</dbReference>
<dbReference type="Pfam" id="PF00994">
    <property type="entry name" value="MoCF_biosynth"/>
    <property type="match status" value="1"/>
</dbReference>
<sequence length="402" mass="42521">MLDFDTAQQQLAAAGAPSGRTEHCPLHQARGRVLARDIIASIDLPPHDNSAMDGYAIRFADWSPDARLPVQQRCFAGMQPEPLQPGKTIRLFTGSVMPEGADTVVMQEDCTEADGVLQIHQAPAKGAHVRYRGEDMHSGGKVLSAGTLIGPAEITVLASQGIAEVEVHARLRVGILTTGDELVMPGNSLAPSQIYNSNGFMLAALAQGLGAEVSCVLHAEDTAESLDAAFRQLLAESDLVLTAGGVSVGEKDLVKPAIEAHGGTLSLWRVNMKPGKPVALAHIGKTPVVCLPGNPVSAYSVFTLLVSPLIRNMQGRGIIYPQVQWGVFAKDIVNKDPNRIEFMRVQASLKQGQPVQLSAYAQQSSGVMSSLTWATGLARVAPGASMPAGSAAPYYPLALWLA</sequence>
<comment type="caution">
    <text evidence="14">The sequence shown here is derived from an EMBL/GenBank/DDBJ whole genome shotgun (WGS) entry which is preliminary data.</text>
</comment>
<evidence type="ECO:0000256" key="6">
    <source>
        <dbReference type="ARBA" id="ARBA00022679"/>
    </source>
</evidence>
<dbReference type="CDD" id="cd00887">
    <property type="entry name" value="MoeA"/>
    <property type="match status" value="1"/>
</dbReference>
<dbReference type="Gene3D" id="2.170.190.11">
    <property type="entry name" value="Molybdopterin biosynthesis moea protein, domain 3"/>
    <property type="match status" value="1"/>
</dbReference>
<comment type="pathway">
    <text evidence="3 11">Cofactor biosynthesis; molybdopterin biosynthesis.</text>
</comment>
<dbReference type="InterPro" id="IPR005111">
    <property type="entry name" value="MoeA_C_domain_IV"/>
</dbReference>
<dbReference type="Pfam" id="PF03453">
    <property type="entry name" value="MoeA_N"/>
    <property type="match status" value="1"/>
</dbReference>
<evidence type="ECO:0000256" key="7">
    <source>
        <dbReference type="ARBA" id="ARBA00022723"/>
    </source>
</evidence>
<comment type="similarity">
    <text evidence="4 11">Belongs to the MoeA family.</text>
</comment>
<evidence type="ECO:0000256" key="12">
    <source>
        <dbReference type="SAM" id="MobiDB-lite"/>
    </source>
</evidence>
<dbReference type="EMBL" id="SMBX01000002">
    <property type="protein sequence ID" value="TCV01363.1"/>
    <property type="molecule type" value="Genomic_DNA"/>
</dbReference>
<dbReference type="InterPro" id="IPR005110">
    <property type="entry name" value="MoeA_linker/N"/>
</dbReference>
<comment type="catalytic activity">
    <reaction evidence="10">
        <text>adenylyl-molybdopterin + molybdate = Mo-molybdopterin + AMP + H(+)</text>
        <dbReference type="Rhea" id="RHEA:35047"/>
        <dbReference type="ChEBI" id="CHEBI:15378"/>
        <dbReference type="ChEBI" id="CHEBI:36264"/>
        <dbReference type="ChEBI" id="CHEBI:62727"/>
        <dbReference type="ChEBI" id="CHEBI:71302"/>
        <dbReference type="ChEBI" id="CHEBI:456215"/>
        <dbReference type="EC" id="2.10.1.1"/>
    </reaction>
</comment>
<feature type="compositionally biased region" description="Polar residues" evidence="12">
    <location>
        <begin position="1"/>
        <end position="11"/>
    </location>
</feature>
<dbReference type="AlphaFoldDB" id="A0A4R3VC32"/>
<protein>
    <recommendedName>
        <fullName evidence="11">Molybdopterin molybdenumtransferase</fullName>
        <ecNumber evidence="11">2.10.1.1</ecNumber>
    </recommendedName>
</protein>
<evidence type="ECO:0000256" key="11">
    <source>
        <dbReference type="RuleBase" id="RU365090"/>
    </source>
</evidence>
<evidence type="ECO:0000256" key="4">
    <source>
        <dbReference type="ARBA" id="ARBA00010763"/>
    </source>
</evidence>
<dbReference type="PROSITE" id="PS01079">
    <property type="entry name" value="MOCF_BIOSYNTHESIS_2"/>
    <property type="match status" value="1"/>
</dbReference>
<dbReference type="InterPro" id="IPR036425">
    <property type="entry name" value="MoaB/Mog-like_dom_sf"/>
</dbReference>
<keyword evidence="9 11" id="KW-0501">Molybdenum cofactor biosynthesis</keyword>
<evidence type="ECO:0000256" key="9">
    <source>
        <dbReference type="ARBA" id="ARBA00023150"/>
    </source>
</evidence>
<dbReference type="Proteomes" id="UP000294692">
    <property type="component" value="Unassembled WGS sequence"/>
</dbReference>
<evidence type="ECO:0000256" key="2">
    <source>
        <dbReference type="ARBA" id="ARBA00002901"/>
    </source>
</evidence>
<evidence type="ECO:0000313" key="15">
    <source>
        <dbReference type="Proteomes" id="UP000294692"/>
    </source>
</evidence>
<evidence type="ECO:0000256" key="5">
    <source>
        <dbReference type="ARBA" id="ARBA00022505"/>
    </source>
</evidence>
<evidence type="ECO:0000256" key="8">
    <source>
        <dbReference type="ARBA" id="ARBA00022842"/>
    </source>
</evidence>
<keyword evidence="5 11" id="KW-0500">Molybdenum</keyword>
<reference evidence="14 15" key="1">
    <citation type="submission" date="2019-03" db="EMBL/GenBank/DDBJ databases">
        <title>Genomic Encyclopedia of Type Strains, Phase IV (KMG-IV): sequencing the most valuable type-strain genomes for metagenomic binning, comparative biology and taxonomic classification.</title>
        <authorList>
            <person name="Goeker M."/>
        </authorList>
    </citation>
    <scope>NUCLEOTIDE SEQUENCE [LARGE SCALE GENOMIC DNA]</scope>
    <source>
        <strain evidence="14 15">DSM 100048</strain>
    </source>
</reference>
<dbReference type="GO" id="GO:0005829">
    <property type="term" value="C:cytosol"/>
    <property type="evidence" value="ECO:0007669"/>
    <property type="project" value="TreeGrafter"/>
</dbReference>
<name>A0A4R3VC32_9BURK</name>
<dbReference type="Gene3D" id="2.40.340.10">
    <property type="entry name" value="MoeA, C-terminal, domain IV"/>
    <property type="match status" value="1"/>
</dbReference>
<accession>A0A4R3VC32</accession>
<keyword evidence="7 11" id="KW-0479">Metal-binding</keyword>
<dbReference type="NCBIfam" id="TIGR00177">
    <property type="entry name" value="molyb_syn"/>
    <property type="match status" value="1"/>
</dbReference>
<proteinExistence type="inferred from homology"/>
<dbReference type="InterPro" id="IPR036688">
    <property type="entry name" value="MoeA_C_domain_IV_sf"/>
</dbReference>
<dbReference type="InterPro" id="IPR008284">
    <property type="entry name" value="MoCF_biosynth_CS"/>
</dbReference>
<evidence type="ECO:0000256" key="3">
    <source>
        <dbReference type="ARBA" id="ARBA00005046"/>
    </source>
</evidence>
<dbReference type="PANTHER" id="PTHR10192:SF5">
    <property type="entry name" value="GEPHYRIN"/>
    <property type="match status" value="1"/>
</dbReference>
<dbReference type="SUPFAM" id="SSF53218">
    <property type="entry name" value="Molybdenum cofactor biosynthesis proteins"/>
    <property type="match status" value="1"/>
</dbReference>
<feature type="domain" description="MoaB/Mog" evidence="13">
    <location>
        <begin position="174"/>
        <end position="312"/>
    </location>
</feature>
<organism evidence="14 15">
    <name type="scientific">Paracandidimonas soli</name>
    <dbReference type="NCBI Taxonomy" id="1917182"/>
    <lineage>
        <taxon>Bacteria</taxon>
        <taxon>Pseudomonadati</taxon>
        <taxon>Pseudomonadota</taxon>
        <taxon>Betaproteobacteria</taxon>
        <taxon>Burkholderiales</taxon>
        <taxon>Alcaligenaceae</taxon>
        <taxon>Paracandidimonas</taxon>
    </lineage>
</organism>
<dbReference type="RefSeq" id="WP_132473831.1">
    <property type="nucleotide sequence ID" value="NZ_JBHRVM010000001.1"/>
</dbReference>
<dbReference type="EC" id="2.10.1.1" evidence="11"/>